<name>A0A164S3Z7_9CRUS</name>
<dbReference type="AlphaFoldDB" id="A0A164S3Z7"/>
<organism evidence="1 2">
    <name type="scientific">Daphnia magna</name>
    <dbReference type="NCBI Taxonomy" id="35525"/>
    <lineage>
        <taxon>Eukaryota</taxon>
        <taxon>Metazoa</taxon>
        <taxon>Ecdysozoa</taxon>
        <taxon>Arthropoda</taxon>
        <taxon>Crustacea</taxon>
        <taxon>Branchiopoda</taxon>
        <taxon>Diplostraca</taxon>
        <taxon>Cladocera</taxon>
        <taxon>Anomopoda</taxon>
        <taxon>Daphniidae</taxon>
        <taxon>Daphnia</taxon>
    </lineage>
</organism>
<proteinExistence type="predicted"/>
<comment type="caution">
    <text evidence="1">The sequence shown here is derived from an EMBL/GenBank/DDBJ whole genome shotgun (WGS) entry which is preliminary data.</text>
</comment>
<dbReference type="EMBL" id="LRGB01002100">
    <property type="protein sequence ID" value="KZS09225.1"/>
    <property type="molecule type" value="Genomic_DNA"/>
</dbReference>
<evidence type="ECO:0000313" key="1">
    <source>
        <dbReference type="EMBL" id="KZS09225.1"/>
    </source>
</evidence>
<sequence length="45" mass="5204">MLSPCAHEYSEAMFSPSVDIPATFFHTLKCLRHLLWQKKRVISLA</sequence>
<keyword evidence="2" id="KW-1185">Reference proteome</keyword>
<reference evidence="1 2" key="1">
    <citation type="submission" date="2016-03" db="EMBL/GenBank/DDBJ databases">
        <title>EvidentialGene: Evidence-directed Construction of Genes on Genomes.</title>
        <authorList>
            <person name="Gilbert D.G."/>
            <person name="Choi J.-H."/>
            <person name="Mockaitis K."/>
            <person name="Colbourne J."/>
            <person name="Pfrender M."/>
        </authorList>
    </citation>
    <scope>NUCLEOTIDE SEQUENCE [LARGE SCALE GENOMIC DNA]</scope>
    <source>
        <strain evidence="1 2">Xinb3</strain>
        <tissue evidence="1">Complete organism</tissue>
    </source>
</reference>
<protein>
    <submittedName>
        <fullName evidence="1">Uncharacterized protein</fullName>
    </submittedName>
</protein>
<dbReference type="Proteomes" id="UP000076858">
    <property type="component" value="Unassembled WGS sequence"/>
</dbReference>
<gene>
    <name evidence="1" type="ORF">APZ42_026616</name>
</gene>
<accession>A0A164S3Z7</accession>
<evidence type="ECO:0000313" key="2">
    <source>
        <dbReference type="Proteomes" id="UP000076858"/>
    </source>
</evidence>